<dbReference type="SUPFAM" id="SSF48452">
    <property type="entry name" value="TPR-like"/>
    <property type="match status" value="3"/>
</dbReference>
<evidence type="ECO:0000256" key="2">
    <source>
        <dbReference type="ARBA" id="ARBA00022803"/>
    </source>
</evidence>
<dbReference type="PROSITE" id="PS50005">
    <property type="entry name" value="TPR"/>
    <property type="match status" value="5"/>
</dbReference>
<comment type="caution">
    <text evidence="4">The sequence shown here is derived from an EMBL/GenBank/DDBJ whole genome shotgun (WGS) entry which is preliminary data.</text>
</comment>
<evidence type="ECO:0000256" key="1">
    <source>
        <dbReference type="ARBA" id="ARBA00022737"/>
    </source>
</evidence>
<dbReference type="Pfam" id="PF13181">
    <property type="entry name" value="TPR_8"/>
    <property type="match status" value="1"/>
</dbReference>
<dbReference type="PANTHER" id="PTHR45641">
    <property type="entry name" value="TETRATRICOPEPTIDE REPEAT PROTEIN (AFU_ORTHOLOGUE AFUA_6G03870)"/>
    <property type="match status" value="1"/>
</dbReference>
<accession>A0ABU5QIV2</accession>
<reference evidence="4 5" key="1">
    <citation type="submission" date="2023-12" db="EMBL/GenBank/DDBJ databases">
        <title>Novel species of the genus Arcicella isolated from rivers.</title>
        <authorList>
            <person name="Lu H."/>
        </authorList>
    </citation>
    <scope>NUCLEOTIDE SEQUENCE [LARGE SCALE GENOMIC DNA]</scope>
    <source>
        <strain evidence="4 5">LMG 21963</strain>
    </source>
</reference>
<dbReference type="PANTHER" id="PTHR45641:SF19">
    <property type="entry name" value="NEPHROCYSTIN-3"/>
    <property type="match status" value="1"/>
</dbReference>
<organism evidence="4 5">
    <name type="scientific">Arcicella aquatica</name>
    <dbReference type="NCBI Taxonomy" id="217141"/>
    <lineage>
        <taxon>Bacteria</taxon>
        <taxon>Pseudomonadati</taxon>
        <taxon>Bacteroidota</taxon>
        <taxon>Cytophagia</taxon>
        <taxon>Cytophagales</taxon>
        <taxon>Flectobacillaceae</taxon>
        <taxon>Arcicella</taxon>
    </lineage>
</organism>
<feature type="repeat" description="TPR" evidence="3">
    <location>
        <begin position="338"/>
        <end position="371"/>
    </location>
</feature>
<proteinExistence type="predicted"/>
<feature type="repeat" description="TPR" evidence="3">
    <location>
        <begin position="298"/>
        <end position="331"/>
    </location>
</feature>
<feature type="repeat" description="TPR" evidence="3">
    <location>
        <begin position="378"/>
        <end position="411"/>
    </location>
</feature>
<dbReference type="Pfam" id="PF13424">
    <property type="entry name" value="TPR_12"/>
    <property type="match status" value="1"/>
</dbReference>
<dbReference type="RefSeq" id="WP_323247014.1">
    <property type="nucleotide sequence ID" value="NZ_JAYFUL010000005.1"/>
</dbReference>
<sequence>MPTNFQLEKAYNDNLLEEIQFTLQDRKEPTIVMISVPDYDLQARISSSLKERLSQYQFYDIDLTPFHVISLHQILQEKLPKSIIDSERISYCVNVFGLENSRLSSKDGQIVDSGMIAQLNFEREIIFRKPNYLTILWGDHDFFIQLQRKAPDLWSWVTNFFVFKQDEAYQEKALSPTPNNIPAKLPIREEYIKSLKDKLEHLPLNDSDKGRAMRERLNLYSLLANEYAKYFDYENAKKYYENAIGIAEKLKINGYQLFRLLYNYATLNLDFRRFELALTFYKKGIKKAIQTNDLNNVEGSYHQIGIVYQRQRIWDKALENFQKVIDLQKKNVPNKQLGNTYHQIGRVYEEQRIWDKALSNFQKAIDLQKKNGQQHQLGSTYHQIGRIYQEQKNWEKALENYQNTIDLHQKQEHLLGGTYLQIGIVYQEQKIWDKALENYLKAIYWDERTGQEHLLGMTYHIIGIFHEEQKNWKDALENFYNAINWKEKTGQNYQLGITYHQIGRVYENQGNDNLALKEYEKALSLTPEYFEEEKEIIKESIERAKNKLSEKS</sequence>
<evidence type="ECO:0000313" key="4">
    <source>
        <dbReference type="EMBL" id="MEA5256953.1"/>
    </source>
</evidence>
<keyword evidence="5" id="KW-1185">Reference proteome</keyword>
<keyword evidence="2 3" id="KW-0802">TPR repeat</keyword>
<dbReference type="InterPro" id="IPR019734">
    <property type="entry name" value="TPR_rpt"/>
</dbReference>
<protein>
    <submittedName>
        <fullName evidence="4">Tetratricopeptide repeat protein</fullName>
    </submittedName>
</protein>
<dbReference type="EMBL" id="JAYFUL010000005">
    <property type="protein sequence ID" value="MEA5256953.1"/>
    <property type="molecule type" value="Genomic_DNA"/>
</dbReference>
<name>A0ABU5QIV2_9BACT</name>
<feature type="repeat" description="TPR" evidence="3">
    <location>
        <begin position="496"/>
        <end position="529"/>
    </location>
</feature>
<evidence type="ECO:0000313" key="5">
    <source>
        <dbReference type="Proteomes" id="UP001304671"/>
    </source>
</evidence>
<dbReference type="Pfam" id="PF14938">
    <property type="entry name" value="SNAP"/>
    <property type="match status" value="1"/>
</dbReference>
<feature type="repeat" description="TPR" evidence="3">
    <location>
        <begin position="416"/>
        <end position="449"/>
    </location>
</feature>
<keyword evidence="1" id="KW-0677">Repeat</keyword>
<gene>
    <name evidence="4" type="ORF">VB264_04095</name>
</gene>
<evidence type="ECO:0000256" key="3">
    <source>
        <dbReference type="PROSITE-ProRule" id="PRU00339"/>
    </source>
</evidence>
<dbReference type="Proteomes" id="UP001304671">
    <property type="component" value="Unassembled WGS sequence"/>
</dbReference>
<dbReference type="PROSITE" id="PS50293">
    <property type="entry name" value="TPR_REGION"/>
    <property type="match status" value="1"/>
</dbReference>
<dbReference type="Gene3D" id="1.25.40.10">
    <property type="entry name" value="Tetratricopeptide repeat domain"/>
    <property type="match status" value="3"/>
</dbReference>
<dbReference type="SMART" id="SM00028">
    <property type="entry name" value="TPR"/>
    <property type="match status" value="8"/>
</dbReference>
<dbReference type="InterPro" id="IPR011990">
    <property type="entry name" value="TPR-like_helical_dom_sf"/>
</dbReference>